<accession>A0ABS8MPP7</accession>
<reference evidence="1" key="1">
    <citation type="submission" date="2021-11" db="EMBL/GenBank/DDBJ databases">
        <title>Description of novel Flavobacterium species.</title>
        <authorList>
            <person name="Saticioglu I.B."/>
            <person name="Ay H."/>
            <person name="Altun S."/>
            <person name="Duman M."/>
        </authorList>
    </citation>
    <scope>NUCLEOTIDE SEQUENCE</scope>
    <source>
        <strain evidence="1">F-65</strain>
    </source>
</reference>
<dbReference type="EMBL" id="JAJJMO010000001">
    <property type="protein sequence ID" value="MCC9070749.1"/>
    <property type="molecule type" value="Genomic_DNA"/>
</dbReference>
<comment type="caution">
    <text evidence="1">The sequence shown here is derived from an EMBL/GenBank/DDBJ whole genome shotgun (WGS) entry which is preliminary data.</text>
</comment>
<organism evidence="1 2">
    <name type="scientific">Flavobacterium pisciphilum</name>
    <dbReference type="NCBI Taxonomy" id="2893755"/>
    <lineage>
        <taxon>Bacteria</taxon>
        <taxon>Pseudomonadati</taxon>
        <taxon>Bacteroidota</taxon>
        <taxon>Flavobacteriia</taxon>
        <taxon>Flavobacteriales</taxon>
        <taxon>Flavobacteriaceae</taxon>
        <taxon>Flavobacterium</taxon>
    </lineage>
</organism>
<protein>
    <submittedName>
        <fullName evidence="1">Uncharacterized protein</fullName>
    </submittedName>
</protein>
<name>A0ABS8MPP7_9FLAO</name>
<dbReference type="RefSeq" id="WP_229987418.1">
    <property type="nucleotide sequence ID" value="NZ_JAJJMO010000001.1"/>
</dbReference>
<proteinExistence type="predicted"/>
<evidence type="ECO:0000313" key="1">
    <source>
        <dbReference type="EMBL" id="MCC9070749.1"/>
    </source>
</evidence>
<evidence type="ECO:0000313" key="2">
    <source>
        <dbReference type="Proteomes" id="UP001430919"/>
    </source>
</evidence>
<dbReference type="Proteomes" id="UP001430919">
    <property type="component" value="Unassembled WGS sequence"/>
</dbReference>
<gene>
    <name evidence="1" type="ORF">LNQ49_03925</name>
</gene>
<keyword evidence="2" id="KW-1185">Reference proteome</keyword>
<sequence>MSKPTESLLARLGPAVLPFKRVNRDNQENSKKVGTGECISFASHLIHINSAGLDNVQFATRTNLIK</sequence>